<proteinExistence type="predicted"/>
<dbReference type="GO" id="GO:0070062">
    <property type="term" value="C:extracellular exosome"/>
    <property type="evidence" value="ECO:0007669"/>
    <property type="project" value="TreeGrafter"/>
</dbReference>
<dbReference type="GO" id="GO:0042113">
    <property type="term" value="P:B cell activation"/>
    <property type="evidence" value="ECO:0007669"/>
    <property type="project" value="TreeGrafter"/>
</dbReference>
<dbReference type="InterPro" id="IPR003598">
    <property type="entry name" value="Ig_sub2"/>
</dbReference>
<dbReference type="CDD" id="cd00096">
    <property type="entry name" value="Ig"/>
    <property type="match status" value="1"/>
</dbReference>
<feature type="compositionally biased region" description="Acidic residues" evidence="1">
    <location>
        <begin position="818"/>
        <end position="829"/>
    </location>
</feature>
<dbReference type="InterPro" id="IPR036179">
    <property type="entry name" value="Ig-like_dom_sf"/>
</dbReference>
<dbReference type="GO" id="GO:0033691">
    <property type="term" value="F:sialic acid binding"/>
    <property type="evidence" value="ECO:0007669"/>
    <property type="project" value="TreeGrafter"/>
</dbReference>
<feature type="region of interest" description="Disordered" evidence="1">
    <location>
        <begin position="810"/>
        <end position="829"/>
    </location>
</feature>
<accession>A0A8J4UR32</accession>
<dbReference type="GO" id="GO:0055037">
    <property type="term" value="C:recycling endosome"/>
    <property type="evidence" value="ECO:0007669"/>
    <property type="project" value="TreeGrafter"/>
</dbReference>
<keyword evidence="2" id="KW-0812">Transmembrane</keyword>
<evidence type="ECO:0000259" key="3">
    <source>
        <dbReference type="PROSITE" id="PS50835"/>
    </source>
</evidence>
<feature type="domain" description="Ig-like" evidence="3">
    <location>
        <begin position="99"/>
        <end position="179"/>
    </location>
</feature>
<dbReference type="PROSITE" id="PS50835">
    <property type="entry name" value="IG_LIKE"/>
    <property type="match status" value="7"/>
</dbReference>
<keyword evidence="2" id="KW-1133">Transmembrane helix</keyword>
<dbReference type="SUPFAM" id="SSF48726">
    <property type="entry name" value="Immunoglobulin"/>
    <property type="match status" value="7"/>
</dbReference>
<dbReference type="EMBL" id="QNUK01000132">
    <property type="protein sequence ID" value="KAF5900620.1"/>
    <property type="molecule type" value="Genomic_DNA"/>
</dbReference>
<dbReference type="InterPro" id="IPR003599">
    <property type="entry name" value="Ig_sub"/>
</dbReference>
<dbReference type="PANTHER" id="PTHR46958:SF1">
    <property type="entry name" value="B-CELL RECEPTOR CD22"/>
    <property type="match status" value="1"/>
</dbReference>
<feature type="domain" description="Ig-like" evidence="3">
    <location>
        <begin position="2"/>
        <end position="94"/>
    </location>
</feature>
<dbReference type="SMART" id="SM00409">
    <property type="entry name" value="IG"/>
    <property type="match status" value="7"/>
</dbReference>
<dbReference type="Pfam" id="PF13927">
    <property type="entry name" value="Ig_3"/>
    <property type="match status" value="2"/>
</dbReference>
<feature type="non-terminal residue" evidence="4">
    <location>
        <position position="1"/>
    </location>
</feature>
<feature type="non-terminal residue" evidence="4">
    <location>
        <position position="848"/>
    </location>
</feature>
<dbReference type="GO" id="GO:0019903">
    <property type="term" value="F:protein phosphatase binding"/>
    <property type="evidence" value="ECO:0007669"/>
    <property type="project" value="TreeGrafter"/>
</dbReference>
<dbReference type="GO" id="GO:0005769">
    <property type="term" value="C:early endosome"/>
    <property type="evidence" value="ECO:0007669"/>
    <property type="project" value="TreeGrafter"/>
</dbReference>
<gene>
    <name evidence="4" type="ORF">DAT39_009708</name>
</gene>
<dbReference type="Pfam" id="PF13895">
    <property type="entry name" value="Ig_2"/>
    <property type="match status" value="4"/>
</dbReference>
<sequence>NPCNIHIKPQILNTLKEGDAINLSCTTSTACENHPKWQWSDSSADLNTEQREDEVEKYSELKYSVSWTDDGRTLTCRPFGCSGDDCVENSVTLTVKYSPKQTKVIGDSNFKDVKEGEQVTISCSSNSHPKANFTWFKRDGSFSKPGENLTLLNMTPEKGGMFYCQAKNEYGTHNSTDININIIYAPKGVNISPKTVILTEGDHLILTCTIHNSNPALQSYRWYKNGQEINQKTENTFTLPSITRFDKGSYQCQAKNSVGETMSTHTAQVSVNYVPKNTNILGTSRIKLNLELHLECVTEADPPPNSYSWYFKPEHKQQYVTLSDMDQVYWVKNVAVSNAGSYKCSAQNTIGSGANSTELNVLVLYPPKQPNLTMKHVAEENEDYNITCTVESYPQSELTLTRNDKTLKNVQLNFLWFSAKVSPSDAGVYTCLAKNSEGENSSENHLKVLYAPKNVTASAHPSEELQEGSDLTLTCKADSVPQVSDYTWNKSGTHPETVGHGQKITLYSLKRSNSGNYNCISSNEIGSASSSPIYIRVKYRPLITLIHNMTLPGLWEKLLPIHLTCSVQCYPPATSFAWYKLEENTTVLSVYQNYTVQPEKPGTYYCFASNEVGKSRSAPLQIYLYHIIIKRLVQAIISLLVIISLIGVIFLLHRIFLRKKSSGNNDGAQRSFFFSAAPLRSLSNFHPSGLRTNTRENLVVEGSAVHSNPSANSSRQAGRLDHNIHTVYDAVKLPPSMPKQHHYTEEDLTMTNVNYATIQFKDSNNPNKSAPSDDGCIPVYTKVLKNNQIAQEKQSGHEDYENMFAACTSKQPFPNIDWDSDSSESEDDVNYTKVSFTVISHRNPRKDT</sequence>
<dbReference type="Gene3D" id="2.60.40.10">
    <property type="entry name" value="Immunoglobulins"/>
    <property type="match status" value="7"/>
</dbReference>
<dbReference type="AlphaFoldDB" id="A0A8J4UR32"/>
<keyword evidence="2" id="KW-0472">Membrane</keyword>
<dbReference type="Proteomes" id="UP000727407">
    <property type="component" value="Unassembled WGS sequence"/>
</dbReference>
<dbReference type="GO" id="GO:0030888">
    <property type="term" value="P:regulation of B cell proliferation"/>
    <property type="evidence" value="ECO:0007669"/>
    <property type="project" value="TreeGrafter"/>
</dbReference>
<feature type="domain" description="Ig-like" evidence="3">
    <location>
        <begin position="186"/>
        <end position="270"/>
    </location>
</feature>
<evidence type="ECO:0000256" key="2">
    <source>
        <dbReference type="SAM" id="Phobius"/>
    </source>
</evidence>
<evidence type="ECO:0000313" key="4">
    <source>
        <dbReference type="EMBL" id="KAF5900620.1"/>
    </source>
</evidence>
<name>A0A8J4UR32_CLAMG</name>
<feature type="domain" description="Ig-like" evidence="3">
    <location>
        <begin position="541"/>
        <end position="621"/>
    </location>
</feature>
<dbReference type="InterPro" id="IPR007110">
    <property type="entry name" value="Ig-like_dom"/>
</dbReference>
<dbReference type="InterPro" id="IPR013783">
    <property type="entry name" value="Ig-like_fold"/>
</dbReference>
<feature type="domain" description="Ig-like" evidence="3">
    <location>
        <begin position="452"/>
        <end position="536"/>
    </location>
</feature>
<evidence type="ECO:0000256" key="1">
    <source>
        <dbReference type="SAM" id="MobiDB-lite"/>
    </source>
</evidence>
<comment type="caution">
    <text evidence="4">The sequence shown here is derived from an EMBL/GenBank/DDBJ whole genome shotgun (WGS) entry which is preliminary data.</text>
</comment>
<keyword evidence="5" id="KW-1185">Reference proteome</keyword>
<feature type="domain" description="Ig-like" evidence="3">
    <location>
        <begin position="275"/>
        <end position="360"/>
    </location>
</feature>
<dbReference type="GO" id="GO:0009897">
    <property type="term" value="C:external side of plasma membrane"/>
    <property type="evidence" value="ECO:0007669"/>
    <property type="project" value="TreeGrafter"/>
</dbReference>
<dbReference type="OrthoDB" id="10039395at2759"/>
<feature type="transmembrane region" description="Helical" evidence="2">
    <location>
        <begin position="632"/>
        <end position="652"/>
    </location>
</feature>
<dbReference type="PANTHER" id="PTHR46958">
    <property type="entry name" value="B-CELL RECEPTOR CD22"/>
    <property type="match status" value="1"/>
</dbReference>
<dbReference type="GO" id="GO:0050859">
    <property type="term" value="P:negative regulation of B cell receptor signaling pathway"/>
    <property type="evidence" value="ECO:0007669"/>
    <property type="project" value="TreeGrafter"/>
</dbReference>
<dbReference type="SMART" id="SM00408">
    <property type="entry name" value="IGc2"/>
    <property type="match status" value="5"/>
</dbReference>
<protein>
    <submittedName>
        <fullName evidence="4">Sialoadhesin-like isoform X1</fullName>
    </submittedName>
</protein>
<organism evidence="4 5">
    <name type="scientific">Clarias magur</name>
    <name type="common">Asian catfish</name>
    <name type="synonym">Macropteronotus magur</name>
    <dbReference type="NCBI Taxonomy" id="1594786"/>
    <lineage>
        <taxon>Eukaryota</taxon>
        <taxon>Metazoa</taxon>
        <taxon>Chordata</taxon>
        <taxon>Craniata</taxon>
        <taxon>Vertebrata</taxon>
        <taxon>Euteleostomi</taxon>
        <taxon>Actinopterygii</taxon>
        <taxon>Neopterygii</taxon>
        <taxon>Teleostei</taxon>
        <taxon>Ostariophysi</taxon>
        <taxon>Siluriformes</taxon>
        <taxon>Clariidae</taxon>
        <taxon>Clarias</taxon>
    </lineage>
</organism>
<reference evidence="4" key="1">
    <citation type="submission" date="2020-07" db="EMBL/GenBank/DDBJ databases">
        <title>Clarias magur genome sequencing, assembly and annotation.</title>
        <authorList>
            <person name="Kushwaha B."/>
            <person name="Kumar R."/>
            <person name="Das P."/>
            <person name="Joshi C.G."/>
            <person name="Kumar D."/>
            <person name="Nagpure N.S."/>
            <person name="Pandey M."/>
            <person name="Agarwal S."/>
            <person name="Srivastava S."/>
            <person name="Singh M."/>
            <person name="Sahoo L."/>
            <person name="Jayasankar P."/>
            <person name="Meher P.K."/>
            <person name="Koringa P.G."/>
            <person name="Iquebal M.A."/>
            <person name="Das S.P."/>
            <person name="Bit A."/>
            <person name="Patnaik S."/>
            <person name="Patel N."/>
            <person name="Shah T.M."/>
            <person name="Hinsu A."/>
            <person name="Jena J.K."/>
        </authorList>
    </citation>
    <scope>NUCLEOTIDE SEQUENCE</scope>
    <source>
        <strain evidence="4">CIFAMagur01</strain>
        <tissue evidence="4">Testis</tissue>
    </source>
</reference>
<feature type="domain" description="Ig-like" evidence="3">
    <location>
        <begin position="370"/>
        <end position="447"/>
    </location>
</feature>
<evidence type="ECO:0000313" key="5">
    <source>
        <dbReference type="Proteomes" id="UP000727407"/>
    </source>
</evidence>
<dbReference type="GO" id="GO:0042609">
    <property type="term" value="F:CD4 receptor binding"/>
    <property type="evidence" value="ECO:0007669"/>
    <property type="project" value="TreeGrafter"/>
</dbReference>